<comment type="catalytic activity">
    <reaction evidence="10">
        <text>a 5'-end (5'-triphosphoguanosine)-ribonucleoside in mRNA + S-adenosyl-L-methionine = a 5'-end (N(7)-methyl 5'-triphosphoguanosine)-ribonucleoside in mRNA + S-adenosyl-L-homocysteine</text>
        <dbReference type="Rhea" id="RHEA:67008"/>
        <dbReference type="Rhea" id="RHEA-COMP:17166"/>
        <dbReference type="Rhea" id="RHEA-COMP:17167"/>
        <dbReference type="ChEBI" id="CHEBI:57856"/>
        <dbReference type="ChEBI" id="CHEBI:59789"/>
        <dbReference type="ChEBI" id="CHEBI:156461"/>
        <dbReference type="ChEBI" id="CHEBI:167617"/>
        <dbReference type="EC" id="2.1.1.56"/>
    </reaction>
</comment>
<keyword evidence="5" id="KW-0808">Transferase</keyword>
<dbReference type="GO" id="GO:0004482">
    <property type="term" value="F:mRNA 5'-cap (guanine-N7-)-methyltransferase activity"/>
    <property type="evidence" value="ECO:0007669"/>
    <property type="project" value="UniProtKB-EC"/>
</dbReference>
<dbReference type="EC" id="2.1.1.56" evidence="2"/>
<gene>
    <name evidence="16" type="ORF">VFH_II125080</name>
</gene>
<dbReference type="GO" id="GO:0005634">
    <property type="term" value="C:nucleus"/>
    <property type="evidence" value="ECO:0007669"/>
    <property type="project" value="UniProtKB-SubCell"/>
</dbReference>
<dbReference type="InterPro" id="IPR004971">
    <property type="entry name" value="mRNA_G-N7_MeTrfase_dom"/>
</dbReference>
<evidence type="ECO:0000313" key="17">
    <source>
        <dbReference type="Proteomes" id="UP001157006"/>
    </source>
</evidence>
<keyword evidence="14" id="KW-0472">Membrane</keyword>
<evidence type="ECO:0000256" key="14">
    <source>
        <dbReference type="SAM" id="Phobius"/>
    </source>
</evidence>
<dbReference type="PANTHER" id="PTHR12189:SF3">
    <property type="entry name" value="MRNA (GUANINE-N(7))-METHYLTRANSFERASE"/>
    <property type="match status" value="1"/>
</dbReference>
<accession>A0AAV0ZKU0</accession>
<name>A0AAV0ZKU0_VICFA</name>
<dbReference type="InterPro" id="IPR039753">
    <property type="entry name" value="RG7MT1"/>
</dbReference>
<dbReference type="InterPro" id="IPR029063">
    <property type="entry name" value="SAM-dependent_MTases_sf"/>
</dbReference>
<keyword evidence="8" id="KW-0506">mRNA capping</keyword>
<dbReference type="AlphaFoldDB" id="A0AAV0ZKU0"/>
<evidence type="ECO:0000313" key="16">
    <source>
        <dbReference type="EMBL" id="CAI8598387.1"/>
    </source>
</evidence>
<keyword evidence="9" id="KW-0539">Nucleus</keyword>
<sequence>MTSTQSAAKIDSNSNHQRLYDFAKMALIKIFAHPYATVCDLYCGGGADTDKWLDALIGHYIGIDVSSSGIHQIRQAWESNRKSYTADFFQLDPSTESFEINLEKKRNTVDFVCCLQHLQLCFETEEKAQRLLQNVSFLLKPGGYFLGITPDSSTIWAKYQKNVESYHNKGSSMKANIVPNCIRTENYTITFEVEEEKFPLFGKKYQLKFANDVSAETHCLVHFPSLIRLAREAGLEYVEIQNLTEFYDDNRAQLAGLLTNYAPNLLDIRGRLLPRSYDALGNALIISFYPVIACLYTTFIFQKPDPEVAPPIATPLLQDVCYNLEEGTIWREDEINGLVLESSIGLGKISEQKGILGPGPAELRYPEAL</sequence>
<protein>
    <recommendedName>
        <fullName evidence="11">mRNA cap guanine-N(7) methyltransferase 2</fullName>
        <ecNumber evidence="2">2.1.1.56</ecNumber>
    </recommendedName>
    <alternativeName>
        <fullName evidence="12">mRNA (guanine-N(7))-methyltransferase 2</fullName>
    </alternativeName>
    <alternativeName>
        <fullName evidence="13">mRNA cap methyltransferase 2</fullName>
    </alternativeName>
</protein>
<evidence type="ECO:0000256" key="8">
    <source>
        <dbReference type="ARBA" id="ARBA00023042"/>
    </source>
</evidence>
<keyword evidence="17" id="KW-1185">Reference proteome</keyword>
<dbReference type="EMBL" id="OX451737">
    <property type="protein sequence ID" value="CAI8598387.1"/>
    <property type="molecule type" value="Genomic_DNA"/>
</dbReference>
<keyword evidence="7" id="KW-0694">RNA-binding</keyword>
<evidence type="ECO:0000256" key="10">
    <source>
        <dbReference type="ARBA" id="ARBA00044712"/>
    </source>
</evidence>
<comment type="subcellular location">
    <subcellularLocation>
        <location evidence="1">Nucleus</location>
    </subcellularLocation>
</comment>
<evidence type="ECO:0000256" key="9">
    <source>
        <dbReference type="ARBA" id="ARBA00023242"/>
    </source>
</evidence>
<feature type="transmembrane region" description="Helical" evidence="14">
    <location>
        <begin position="279"/>
        <end position="301"/>
    </location>
</feature>
<organism evidence="16 17">
    <name type="scientific">Vicia faba</name>
    <name type="common">Broad bean</name>
    <name type="synonym">Faba vulgaris</name>
    <dbReference type="NCBI Taxonomy" id="3906"/>
    <lineage>
        <taxon>Eukaryota</taxon>
        <taxon>Viridiplantae</taxon>
        <taxon>Streptophyta</taxon>
        <taxon>Embryophyta</taxon>
        <taxon>Tracheophyta</taxon>
        <taxon>Spermatophyta</taxon>
        <taxon>Magnoliopsida</taxon>
        <taxon>eudicotyledons</taxon>
        <taxon>Gunneridae</taxon>
        <taxon>Pentapetalae</taxon>
        <taxon>rosids</taxon>
        <taxon>fabids</taxon>
        <taxon>Fabales</taxon>
        <taxon>Fabaceae</taxon>
        <taxon>Papilionoideae</taxon>
        <taxon>50 kb inversion clade</taxon>
        <taxon>NPAAA clade</taxon>
        <taxon>Hologalegina</taxon>
        <taxon>IRL clade</taxon>
        <taxon>Fabeae</taxon>
        <taxon>Vicia</taxon>
    </lineage>
</organism>
<evidence type="ECO:0000256" key="12">
    <source>
        <dbReference type="ARBA" id="ARBA00077172"/>
    </source>
</evidence>
<keyword evidence="4" id="KW-0507">mRNA processing</keyword>
<evidence type="ECO:0000259" key="15">
    <source>
        <dbReference type="PROSITE" id="PS51562"/>
    </source>
</evidence>
<keyword evidence="3" id="KW-0489">Methyltransferase</keyword>
<dbReference type="GO" id="GO:0003723">
    <property type="term" value="F:RNA binding"/>
    <property type="evidence" value="ECO:0007669"/>
    <property type="project" value="UniProtKB-KW"/>
</dbReference>
<evidence type="ECO:0000256" key="3">
    <source>
        <dbReference type="ARBA" id="ARBA00022603"/>
    </source>
</evidence>
<keyword evidence="14" id="KW-1133">Transmembrane helix</keyword>
<evidence type="ECO:0000256" key="11">
    <source>
        <dbReference type="ARBA" id="ARBA00068307"/>
    </source>
</evidence>
<evidence type="ECO:0000256" key="5">
    <source>
        <dbReference type="ARBA" id="ARBA00022679"/>
    </source>
</evidence>
<dbReference type="CDD" id="cd02440">
    <property type="entry name" value="AdoMet_MTases"/>
    <property type="match status" value="1"/>
</dbReference>
<dbReference type="Pfam" id="PF03291">
    <property type="entry name" value="mRNA_G-N7_MeTrfase"/>
    <property type="match status" value="1"/>
</dbReference>
<dbReference type="Proteomes" id="UP001157006">
    <property type="component" value="Chromosome 2"/>
</dbReference>
<dbReference type="SUPFAM" id="SSF53335">
    <property type="entry name" value="S-adenosyl-L-methionine-dependent methyltransferases"/>
    <property type="match status" value="1"/>
</dbReference>
<keyword evidence="6" id="KW-0949">S-adenosyl-L-methionine</keyword>
<dbReference type="PROSITE" id="PS51562">
    <property type="entry name" value="RNA_CAP0_MT"/>
    <property type="match status" value="1"/>
</dbReference>
<dbReference type="Gene3D" id="3.40.50.150">
    <property type="entry name" value="Vaccinia Virus protein VP39"/>
    <property type="match status" value="1"/>
</dbReference>
<feature type="domain" description="MRNA cap 0 methyltransferase" evidence="15">
    <location>
        <begin position="11"/>
        <end position="304"/>
    </location>
</feature>
<proteinExistence type="predicted"/>
<evidence type="ECO:0000256" key="1">
    <source>
        <dbReference type="ARBA" id="ARBA00004123"/>
    </source>
</evidence>
<evidence type="ECO:0000256" key="6">
    <source>
        <dbReference type="ARBA" id="ARBA00022691"/>
    </source>
</evidence>
<reference evidence="16 17" key="1">
    <citation type="submission" date="2023-01" db="EMBL/GenBank/DDBJ databases">
        <authorList>
            <person name="Kreplak J."/>
        </authorList>
    </citation>
    <scope>NUCLEOTIDE SEQUENCE [LARGE SCALE GENOMIC DNA]</scope>
</reference>
<dbReference type="FunFam" id="3.40.50.150:FF:000191">
    <property type="entry name" value="mRNA cap guanine-N7 methyltransferase 2"/>
    <property type="match status" value="1"/>
</dbReference>
<evidence type="ECO:0000256" key="13">
    <source>
        <dbReference type="ARBA" id="ARBA00082530"/>
    </source>
</evidence>
<dbReference type="PANTHER" id="PTHR12189">
    <property type="entry name" value="MRNA GUANINE-7- METHYLTRANSFERASE"/>
    <property type="match status" value="1"/>
</dbReference>
<evidence type="ECO:0000256" key="4">
    <source>
        <dbReference type="ARBA" id="ARBA00022664"/>
    </source>
</evidence>
<evidence type="ECO:0000256" key="7">
    <source>
        <dbReference type="ARBA" id="ARBA00022884"/>
    </source>
</evidence>
<keyword evidence="14" id="KW-0812">Transmembrane</keyword>
<evidence type="ECO:0000256" key="2">
    <source>
        <dbReference type="ARBA" id="ARBA00011926"/>
    </source>
</evidence>